<dbReference type="GO" id="GO:0016052">
    <property type="term" value="P:carbohydrate catabolic process"/>
    <property type="evidence" value="ECO:0007669"/>
    <property type="project" value="TreeGrafter"/>
</dbReference>
<dbReference type="Proteomes" id="UP000265354">
    <property type="component" value="Unassembled WGS sequence"/>
</dbReference>
<dbReference type="InterPro" id="IPR046945">
    <property type="entry name" value="RHMD-like"/>
</dbReference>
<comment type="cofactor">
    <cofactor evidence="1">
        <name>Mg(2+)</name>
        <dbReference type="ChEBI" id="CHEBI:18420"/>
    </cofactor>
</comment>
<dbReference type="SFLD" id="SFLDG00179">
    <property type="entry name" value="mandelate_racemase"/>
    <property type="match status" value="1"/>
</dbReference>
<dbReference type="AlphaFoldDB" id="A0A388T4U8"/>
<dbReference type="PANTHER" id="PTHR13794:SF58">
    <property type="entry name" value="MITOCHONDRIAL ENOLASE SUPERFAMILY MEMBER 1"/>
    <property type="match status" value="1"/>
</dbReference>
<dbReference type="InterPro" id="IPR029017">
    <property type="entry name" value="Enolase-like_N"/>
</dbReference>
<evidence type="ECO:0000256" key="2">
    <source>
        <dbReference type="ARBA" id="ARBA00022723"/>
    </source>
</evidence>
<dbReference type="InterPro" id="IPR029065">
    <property type="entry name" value="Enolase_C-like"/>
</dbReference>
<reference evidence="5 6" key="1">
    <citation type="submission" date="2018-07" db="EMBL/GenBank/DDBJ databases">
        <title>Whole Genome Shotgun Sequence of Streptomyces spongiicola strain 531S.</title>
        <authorList>
            <person name="Dohra H."/>
            <person name="Kodani S."/>
        </authorList>
    </citation>
    <scope>NUCLEOTIDE SEQUENCE [LARGE SCALE GENOMIC DNA]</scope>
    <source>
        <strain evidence="5 6">531S</strain>
    </source>
</reference>
<dbReference type="GO" id="GO:0016853">
    <property type="term" value="F:isomerase activity"/>
    <property type="evidence" value="ECO:0007669"/>
    <property type="project" value="UniProtKB-KW"/>
</dbReference>
<protein>
    <submittedName>
        <fullName evidence="5">Isomerase</fullName>
    </submittedName>
</protein>
<evidence type="ECO:0000256" key="3">
    <source>
        <dbReference type="ARBA" id="ARBA00022842"/>
    </source>
</evidence>
<dbReference type="Pfam" id="PF13378">
    <property type="entry name" value="MR_MLE_C"/>
    <property type="match status" value="1"/>
</dbReference>
<accession>A0A388T4U8</accession>
<feature type="domain" description="Mandelate racemase/muconate lactonizing enzyme C-terminal" evidence="4">
    <location>
        <begin position="130"/>
        <end position="237"/>
    </location>
</feature>
<proteinExistence type="predicted"/>
<dbReference type="Gene3D" id="3.30.390.10">
    <property type="entry name" value="Enolase-like, N-terminal domain"/>
    <property type="match status" value="1"/>
</dbReference>
<comment type="caution">
    <text evidence="5">The sequence shown here is derived from an EMBL/GenBank/DDBJ whole genome shotgun (WGS) entry which is preliminary data.</text>
</comment>
<evidence type="ECO:0000259" key="4">
    <source>
        <dbReference type="SMART" id="SM00922"/>
    </source>
</evidence>
<evidence type="ECO:0000256" key="1">
    <source>
        <dbReference type="ARBA" id="ARBA00001946"/>
    </source>
</evidence>
<dbReference type="RefSeq" id="WP_116428851.1">
    <property type="nucleotide sequence ID" value="NZ_BGZL01000022.1"/>
</dbReference>
<keyword evidence="3" id="KW-0460">Magnesium</keyword>
<sequence length="370" mass="40659">MKITAIRLARMRLPLEPAFAAAWDPVPRTFFDATLVTVETDEGIVGYGSGDTMDGFEAFEHLFLGKDPLQILSHVRTIETINFHAGRYWPLEAALWDIVGKACDLPVATLFGAASDRLPAYASFGELKEPKARADAAVAAAERGFRAMKIRVARDRLDEGIAAVQAAREAVGDDIDIMVDLNQMWRMSGDIDPALDLASVRSVAARLKELGVLWLEEPLPQADIRGARSVRDATGLRIAGGEMVRSLPELVQLVEEDAFDVYQPDVVLAVGMYRARFVAELAQLRHRWFTPHTWSNGLGLLANLHVVAGVGGGPYVEYPYDPPGWTPERRDFFLAEPVEVDRDGFLHVPRAPGLGAAIDHDAVARLRRTG</sequence>
<gene>
    <name evidence="5" type="ORF">SSP531S_52670</name>
</gene>
<dbReference type="Gene3D" id="3.20.20.120">
    <property type="entry name" value="Enolase-like C-terminal domain"/>
    <property type="match status" value="1"/>
</dbReference>
<dbReference type="InterPro" id="IPR013342">
    <property type="entry name" value="Mandelate_racemase_C"/>
</dbReference>
<dbReference type="InterPro" id="IPR036849">
    <property type="entry name" value="Enolase-like_C_sf"/>
</dbReference>
<keyword evidence="5" id="KW-0413">Isomerase</keyword>
<organism evidence="5 6">
    <name type="scientific">Streptomyces spongiicola</name>
    <dbReference type="NCBI Taxonomy" id="1690221"/>
    <lineage>
        <taxon>Bacteria</taxon>
        <taxon>Bacillati</taxon>
        <taxon>Actinomycetota</taxon>
        <taxon>Actinomycetes</taxon>
        <taxon>Kitasatosporales</taxon>
        <taxon>Streptomycetaceae</taxon>
        <taxon>Streptomyces</taxon>
    </lineage>
</organism>
<dbReference type="GO" id="GO:0016836">
    <property type="term" value="F:hydro-lyase activity"/>
    <property type="evidence" value="ECO:0007669"/>
    <property type="project" value="TreeGrafter"/>
</dbReference>
<evidence type="ECO:0000313" key="5">
    <source>
        <dbReference type="EMBL" id="GBQ03789.1"/>
    </source>
</evidence>
<dbReference type="SUPFAM" id="SSF54826">
    <property type="entry name" value="Enolase N-terminal domain-like"/>
    <property type="match status" value="1"/>
</dbReference>
<dbReference type="GO" id="GO:0000287">
    <property type="term" value="F:magnesium ion binding"/>
    <property type="evidence" value="ECO:0007669"/>
    <property type="project" value="TreeGrafter"/>
</dbReference>
<dbReference type="PANTHER" id="PTHR13794">
    <property type="entry name" value="ENOLASE SUPERFAMILY, MANDELATE RACEMASE"/>
    <property type="match status" value="1"/>
</dbReference>
<dbReference type="SFLD" id="SFLDS00001">
    <property type="entry name" value="Enolase"/>
    <property type="match status" value="1"/>
</dbReference>
<name>A0A388T4U8_9ACTN</name>
<keyword evidence="2" id="KW-0479">Metal-binding</keyword>
<dbReference type="EMBL" id="BGZL01000022">
    <property type="protein sequence ID" value="GBQ03789.1"/>
    <property type="molecule type" value="Genomic_DNA"/>
</dbReference>
<dbReference type="CDD" id="cd03316">
    <property type="entry name" value="MR_like"/>
    <property type="match status" value="1"/>
</dbReference>
<evidence type="ECO:0000313" key="6">
    <source>
        <dbReference type="Proteomes" id="UP000265354"/>
    </source>
</evidence>
<dbReference type="SUPFAM" id="SSF51604">
    <property type="entry name" value="Enolase C-terminal domain-like"/>
    <property type="match status" value="1"/>
</dbReference>
<dbReference type="SMART" id="SM00922">
    <property type="entry name" value="MR_MLE"/>
    <property type="match status" value="1"/>
</dbReference>